<feature type="region of interest" description="Disordered" evidence="1">
    <location>
        <begin position="39"/>
        <end position="204"/>
    </location>
</feature>
<dbReference type="HOGENOM" id="CLU_1059178_0_0_1"/>
<keyword evidence="3" id="KW-1185">Reference proteome</keyword>
<protein>
    <submittedName>
        <fullName evidence="2">Uncharacterized protein</fullName>
    </submittedName>
</protein>
<organism evidence="2">
    <name type="scientific">Oryza nivara</name>
    <name type="common">Indian wild rice</name>
    <name type="synonym">Oryza sativa f. spontanea</name>
    <dbReference type="NCBI Taxonomy" id="4536"/>
    <lineage>
        <taxon>Eukaryota</taxon>
        <taxon>Viridiplantae</taxon>
        <taxon>Streptophyta</taxon>
        <taxon>Embryophyta</taxon>
        <taxon>Tracheophyta</taxon>
        <taxon>Spermatophyta</taxon>
        <taxon>Magnoliopsida</taxon>
        <taxon>Liliopsida</taxon>
        <taxon>Poales</taxon>
        <taxon>Poaceae</taxon>
        <taxon>BOP clade</taxon>
        <taxon>Oryzoideae</taxon>
        <taxon>Oryzeae</taxon>
        <taxon>Oryzinae</taxon>
        <taxon>Oryza</taxon>
    </lineage>
</organism>
<evidence type="ECO:0000313" key="2">
    <source>
        <dbReference type="EnsemblPlants" id="ONIVA11G21720.1"/>
    </source>
</evidence>
<dbReference type="AlphaFoldDB" id="A0A0E0J512"/>
<feature type="compositionally biased region" description="Low complexity" evidence="1">
    <location>
        <begin position="128"/>
        <end position="141"/>
    </location>
</feature>
<feature type="compositionally biased region" description="Gly residues" evidence="1">
    <location>
        <begin position="192"/>
        <end position="203"/>
    </location>
</feature>
<dbReference type="Proteomes" id="UP000006591">
    <property type="component" value="Chromosome 11"/>
</dbReference>
<evidence type="ECO:0000313" key="3">
    <source>
        <dbReference type="Proteomes" id="UP000006591"/>
    </source>
</evidence>
<accession>A0A0E0J512</accession>
<name>A0A0E0J512_ORYNI</name>
<dbReference type="Gramene" id="ONIVA11G21720.1">
    <property type="protein sequence ID" value="ONIVA11G21720.1"/>
    <property type="gene ID" value="ONIVA11G21720"/>
</dbReference>
<sequence>MAVSYASWVYISIYGLSQREESQAKGVDSLSFLLARPRRRRQAQGAGGGWHRAAGGVAEEEAPGVGGGRHGRPRRRRRVGNDEMGGGGGADPDDNNEWANLEAAGLVLPGSGSNGPRPTRIRQRRASSRPNPAAASLVPPGSRGGGPRPAQIQQQRASSRPDPVAAGLVPPKSSSSEPRPARIWSQERPTGAGAGGDGSGGGRHLGRRHRRLWLVGLRCKDGDVVGFSHAGALAACKDGDFPPIACENLSRPYAKNSFVVVII</sequence>
<dbReference type="EnsemblPlants" id="ONIVA11G21720.1">
    <property type="protein sequence ID" value="ONIVA11G21720.1"/>
    <property type="gene ID" value="ONIVA11G21720"/>
</dbReference>
<proteinExistence type="predicted"/>
<feature type="compositionally biased region" description="Basic residues" evidence="1">
    <location>
        <begin position="69"/>
        <end position="78"/>
    </location>
</feature>
<reference evidence="2" key="1">
    <citation type="submission" date="2015-04" db="UniProtKB">
        <authorList>
            <consortium name="EnsemblPlants"/>
        </authorList>
    </citation>
    <scope>IDENTIFICATION</scope>
    <source>
        <strain evidence="2">SL10</strain>
    </source>
</reference>
<evidence type="ECO:0000256" key="1">
    <source>
        <dbReference type="SAM" id="MobiDB-lite"/>
    </source>
</evidence>
<reference evidence="2" key="2">
    <citation type="submission" date="2018-04" db="EMBL/GenBank/DDBJ databases">
        <title>OnivRS2 (Oryza nivara Reference Sequence Version 2).</title>
        <authorList>
            <person name="Zhang J."/>
            <person name="Kudrna D."/>
            <person name="Lee S."/>
            <person name="Talag J."/>
            <person name="Rajasekar S."/>
            <person name="Welchert J."/>
            <person name="Hsing Y.-I."/>
            <person name="Wing R.A."/>
        </authorList>
    </citation>
    <scope>NUCLEOTIDE SEQUENCE [LARGE SCALE GENOMIC DNA]</scope>
    <source>
        <strain evidence="2">SL10</strain>
    </source>
</reference>